<sequence length="279" mass="31205">MEEKKNVVVQAGSSLPTENINQGTVTIESNRAIAEAQGKLIIAKRFPRNETEAFAKAIQSCQRPGLAQKAFYSFPRGGETVTGVTIRFAEELARCYGNLDYGIKELSNSDGQSEMQAYCWDLETNTMSLQNFTNKHVRDSKYGAKELTSQRDIYESNANMGARRLRSRILAILPPDLIEACVSECKRTLTGNNSTPLIDRINNMVVAFNKVGVSKEQLEKRLKHTVESVTEEELVELTGIFNGIKTKETKVSDWFEQPKTASALTEAINEEIREDAKNE</sequence>
<accession>A0A8S5NY34</accession>
<proteinExistence type="predicted"/>
<name>A0A8S5NY34_9CAUD</name>
<organism evidence="1">
    <name type="scientific">Siphoviridae sp. ct6bb17</name>
    <dbReference type="NCBI Taxonomy" id="2825345"/>
    <lineage>
        <taxon>Viruses</taxon>
        <taxon>Duplodnaviria</taxon>
        <taxon>Heunggongvirae</taxon>
        <taxon>Uroviricota</taxon>
        <taxon>Caudoviricetes</taxon>
    </lineage>
</organism>
<protein>
    <submittedName>
        <fullName evidence="1">Uncharacterized protein</fullName>
    </submittedName>
</protein>
<dbReference type="EMBL" id="BK015290">
    <property type="protein sequence ID" value="DAD99649.1"/>
    <property type="molecule type" value="Genomic_DNA"/>
</dbReference>
<evidence type="ECO:0000313" key="1">
    <source>
        <dbReference type="EMBL" id="DAD99649.1"/>
    </source>
</evidence>
<reference evidence="1" key="1">
    <citation type="journal article" date="2021" name="Proc. Natl. Acad. Sci. U.S.A.">
        <title>A Catalog of Tens of Thousands of Viruses from Human Metagenomes Reveals Hidden Associations with Chronic Diseases.</title>
        <authorList>
            <person name="Tisza M.J."/>
            <person name="Buck C.B."/>
        </authorList>
    </citation>
    <scope>NUCLEOTIDE SEQUENCE</scope>
    <source>
        <strain evidence="1">Ct6bb17</strain>
    </source>
</reference>